<dbReference type="EMBL" id="JACOOH010000008">
    <property type="protein sequence ID" value="MBC5622810.1"/>
    <property type="molecule type" value="Genomic_DNA"/>
</dbReference>
<evidence type="ECO:0000256" key="3">
    <source>
        <dbReference type="ARBA" id="ARBA00023157"/>
    </source>
</evidence>
<dbReference type="InterPro" id="IPR036249">
    <property type="entry name" value="Thioredoxin-like_sf"/>
</dbReference>
<accession>A0ABR7D5P8</accession>
<dbReference type="CDD" id="cd02966">
    <property type="entry name" value="TlpA_like_family"/>
    <property type="match status" value="1"/>
</dbReference>
<gene>
    <name evidence="6" type="ORF">H8S64_17100</name>
</gene>
<keyword evidence="2" id="KW-0201">Cytochrome c-type biogenesis</keyword>
<dbReference type="SUPFAM" id="SSF52833">
    <property type="entry name" value="Thioredoxin-like"/>
    <property type="match status" value="1"/>
</dbReference>
<comment type="subcellular location">
    <subcellularLocation>
        <location evidence="1">Cell envelope</location>
    </subcellularLocation>
</comment>
<keyword evidence="3" id="KW-1015">Disulfide bond</keyword>
<dbReference type="InterPro" id="IPR017937">
    <property type="entry name" value="Thioredoxin_CS"/>
</dbReference>
<feature type="domain" description="Thioredoxin" evidence="5">
    <location>
        <begin position="225"/>
        <end position="363"/>
    </location>
</feature>
<evidence type="ECO:0000313" key="7">
    <source>
        <dbReference type="Proteomes" id="UP000646484"/>
    </source>
</evidence>
<dbReference type="PROSITE" id="PS00194">
    <property type="entry name" value="THIOREDOXIN_1"/>
    <property type="match status" value="1"/>
</dbReference>
<sequence>MNMKWLLVILGVSCACHTAPRYEIKGKLANYSGKVFLLTSGLEKKCDTLASAEVKKGVFEMRGSVREPVVAWILTEKGDLKVPVFLENTSFSLEGDINQPKNYVFTGGRLQDLREQFRKEVEDSIRAREVALQKEYREAAAEDNLFGVMHVRAKMADLDSVYERKENAFLRENNNIVSASLIRGRLNELLQRKKLREKFGLLGDTARNSFIGKELTYYLEREQSTAIGAIAPDFTMNTPEGKPVSLHAVKAKVKILDFWASWCGPCRAENPNVKRVYDKYHADGLEIISVSLDSKKERWVKAIEQDSLPWIHVSDLLGWENAAAKLYGVRGVPFVLVLDKDNRIIGTGLRGDELEKCVIEALR</sequence>
<evidence type="ECO:0000256" key="1">
    <source>
        <dbReference type="ARBA" id="ARBA00004196"/>
    </source>
</evidence>
<dbReference type="InterPro" id="IPR025380">
    <property type="entry name" value="DUF4369"/>
</dbReference>
<keyword evidence="4" id="KW-0676">Redox-active center</keyword>
<dbReference type="InterPro" id="IPR000866">
    <property type="entry name" value="AhpC/TSA"/>
</dbReference>
<evidence type="ECO:0000256" key="2">
    <source>
        <dbReference type="ARBA" id="ARBA00022748"/>
    </source>
</evidence>
<reference evidence="6 7" key="1">
    <citation type="submission" date="2020-08" db="EMBL/GenBank/DDBJ databases">
        <title>Genome public.</title>
        <authorList>
            <person name="Liu C."/>
            <person name="Sun Q."/>
        </authorList>
    </citation>
    <scope>NUCLEOTIDE SEQUENCE [LARGE SCALE GENOMIC DNA]</scope>
    <source>
        <strain evidence="6 7">NSJ-56</strain>
    </source>
</reference>
<name>A0ABR7D5P8_9BACT</name>
<evidence type="ECO:0000259" key="5">
    <source>
        <dbReference type="PROSITE" id="PS51352"/>
    </source>
</evidence>
<dbReference type="PANTHER" id="PTHR42852">
    <property type="entry name" value="THIOL:DISULFIDE INTERCHANGE PROTEIN DSBE"/>
    <property type="match status" value="1"/>
</dbReference>
<organism evidence="6 7">
    <name type="scientific">Butyricimonas hominis</name>
    <dbReference type="NCBI Taxonomy" id="2763032"/>
    <lineage>
        <taxon>Bacteria</taxon>
        <taxon>Pseudomonadati</taxon>
        <taxon>Bacteroidota</taxon>
        <taxon>Bacteroidia</taxon>
        <taxon>Bacteroidales</taxon>
        <taxon>Odoribacteraceae</taxon>
        <taxon>Butyricimonas</taxon>
    </lineage>
</organism>
<dbReference type="PANTHER" id="PTHR42852:SF6">
    <property type="entry name" value="THIOL:DISULFIDE INTERCHANGE PROTEIN DSBE"/>
    <property type="match status" value="1"/>
</dbReference>
<dbReference type="PROSITE" id="PS51352">
    <property type="entry name" value="THIOREDOXIN_2"/>
    <property type="match status" value="1"/>
</dbReference>
<keyword evidence="7" id="KW-1185">Reference proteome</keyword>
<dbReference type="InterPro" id="IPR050553">
    <property type="entry name" value="Thioredoxin_ResA/DsbE_sf"/>
</dbReference>
<evidence type="ECO:0000313" key="6">
    <source>
        <dbReference type="EMBL" id="MBC5622810.1"/>
    </source>
</evidence>
<evidence type="ECO:0000256" key="4">
    <source>
        <dbReference type="ARBA" id="ARBA00023284"/>
    </source>
</evidence>
<dbReference type="PROSITE" id="PS51257">
    <property type="entry name" value="PROKAR_LIPOPROTEIN"/>
    <property type="match status" value="1"/>
</dbReference>
<dbReference type="Pfam" id="PF14289">
    <property type="entry name" value="DUF4369"/>
    <property type="match status" value="1"/>
</dbReference>
<protein>
    <submittedName>
        <fullName evidence="6">AhpC/TSA family protein</fullName>
    </submittedName>
</protein>
<comment type="caution">
    <text evidence="6">The sequence shown here is derived from an EMBL/GenBank/DDBJ whole genome shotgun (WGS) entry which is preliminary data.</text>
</comment>
<dbReference type="Pfam" id="PF00578">
    <property type="entry name" value="AhpC-TSA"/>
    <property type="match status" value="1"/>
</dbReference>
<dbReference type="Proteomes" id="UP000646484">
    <property type="component" value="Unassembled WGS sequence"/>
</dbReference>
<dbReference type="Gene3D" id="3.40.30.10">
    <property type="entry name" value="Glutaredoxin"/>
    <property type="match status" value="1"/>
</dbReference>
<dbReference type="InterPro" id="IPR013766">
    <property type="entry name" value="Thioredoxin_domain"/>
</dbReference>
<proteinExistence type="predicted"/>